<dbReference type="AlphaFoldDB" id="A0A6J4VVD3"/>
<reference evidence="1" key="1">
    <citation type="submission" date="2020-02" db="EMBL/GenBank/DDBJ databases">
        <authorList>
            <person name="Meier V. D."/>
        </authorList>
    </citation>
    <scope>NUCLEOTIDE SEQUENCE</scope>
    <source>
        <strain evidence="1">AVDCRST_MAG18</strain>
    </source>
</reference>
<name>A0A6J4VVD3_9BACT</name>
<protein>
    <submittedName>
        <fullName evidence="1">Uncharacterized protein</fullName>
    </submittedName>
</protein>
<dbReference type="EMBL" id="CADCWN010000403">
    <property type="protein sequence ID" value="CAA9590477.1"/>
    <property type="molecule type" value="Genomic_DNA"/>
</dbReference>
<organism evidence="1">
    <name type="scientific">uncultured Thermomicrobiales bacterium</name>
    <dbReference type="NCBI Taxonomy" id="1645740"/>
    <lineage>
        <taxon>Bacteria</taxon>
        <taxon>Pseudomonadati</taxon>
        <taxon>Thermomicrobiota</taxon>
        <taxon>Thermomicrobia</taxon>
        <taxon>Thermomicrobiales</taxon>
        <taxon>environmental samples</taxon>
    </lineage>
</organism>
<feature type="non-terminal residue" evidence="1">
    <location>
        <position position="37"/>
    </location>
</feature>
<gene>
    <name evidence="1" type="ORF">AVDCRST_MAG18-5040</name>
</gene>
<feature type="non-terminal residue" evidence="1">
    <location>
        <position position="1"/>
    </location>
</feature>
<accession>A0A6J4VVD3</accession>
<evidence type="ECO:0000313" key="1">
    <source>
        <dbReference type="EMBL" id="CAA9590477.1"/>
    </source>
</evidence>
<proteinExistence type="predicted"/>
<sequence length="37" mass="3401">ARGAVYSGAAADLRGVGGGDAGARRAVLLGCAGADVV</sequence>